<dbReference type="InterPro" id="IPR019826">
    <property type="entry name" value="Carboxylesterase_B_AS"/>
</dbReference>
<organism evidence="5 6">
    <name type="scientific">Moniliophthora roreri (strain MCA 2997)</name>
    <name type="common">Cocoa frosty pod rot fungus</name>
    <name type="synonym">Crinipellis roreri</name>
    <dbReference type="NCBI Taxonomy" id="1381753"/>
    <lineage>
        <taxon>Eukaryota</taxon>
        <taxon>Fungi</taxon>
        <taxon>Dikarya</taxon>
        <taxon>Basidiomycota</taxon>
        <taxon>Agaricomycotina</taxon>
        <taxon>Agaricomycetes</taxon>
        <taxon>Agaricomycetidae</taxon>
        <taxon>Agaricales</taxon>
        <taxon>Marasmiineae</taxon>
        <taxon>Marasmiaceae</taxon>
        <taxon>Moniliophthora</taxon>
    </lineage>
</organism>
<dbReference type="InterPro" id="IPR029058">
    <property type="entry name" value="AB_hydrolase_fold"/>
</dbReference>
<protein>
    <recommendedName>
        <fullName evidence="3">Carboxylic ester hydrolase</fullName>
        <ecNumber evidence="3">3.1.1.-</ecNumber>
    </recommendedName>
</protein>
<proteinExistence type="inferred from homology"/>
<dbReference type="GO" id="GO:0016787">
    <property type="term" value="F:hydrolase activity"/>
    <property type="evidence" value="ECO:0007669"/>
    <property type="project" value="UniProtKB-KW"/>
</dbReference>
<evidence type="ECO:0000256" key="2">
    <source>
        <dbReference type="ARBA" id="ARBA00022801"/>
    </source>
</evidence>
<dbReference type="EMBL" id="AWSO01000525">
    <property type="protein sequence ID" value="ESK89718.1"/>
    <property type="molecule type" value="Genomic_DNA"/>
</dbReference>
<dbReference type="OrthoDB" id="3200163at2759"/>
<keyword evidence="2 3" id="KW-0378">Hydrolase</keyword>
<dbReference type="PANTHER" id="PTHR43142">
    <property type="entry name" value="CARBOXYLIC ESTER HYDROLASE"/>
    <property type="match status" value="1"/>
</dbReference>
<accession>V2WSA8</accession>
<keyword evidence="6" id="KW-1185">Reference proteome</keyword>
<evidence type="ECO:0000259" key="4">
    <source>
        <dbReference type="Pfam" id="PF00135"/>
    </source>
</evidence>
<comment type="similarity">
    <text evidence="1 3">Belongs to the type-B carboxylesterase/lipase family.</text>
</comment>
<gene>
    <name evidence="5" type="ORF">Moror_16859</name>
</gene>
<evidence type="ECO:0000313" key="5">
    <source>
        <dbReference type="EMBL" id="ESK89718.1"/>
    </source>
</evidence>
<dbReference type="HOGENOM" id="CLU_006586_14_1_1"/>
<dbReference type="SUPFAM" id="SSF53474">
    <property type="entry name" value="alpha/beta-Hydrolases"/>
    <property type="match status" value="1"/>
</dbReference>
<evidence type="ECO:0000313" key="6">
    <source>
        <dbReference type="Proteomes" id="UP000017559"/>
    </source>
</evidence>
<evidence type="ECO:0000256" key="3">
    <source>
        <dbReference type="RuleBase" id="RU361235"/>
    </source>
</evidence>
<dbReference type="STRING" id="1381753.V2WSA8"/>
<dbReference type="ESTHER" id="monro-v2wsa8">
    <property type="family name" value="Fungal_carboxylesterase_lipase"/>
</dbReference>
<dbReference type="KEGG" id="mrr:Moror_16859"/>
<feature type="domain" description="Carboxylesterase type B" evidence="4">
    <location>
        <begin position="13"/>
        <end position="470"/>
    </location>
</feature>
<sequence>MGHPEPITIDVPSLGKLHGWRNHEGSQQFFGIPYANFTARFRASTETTSWSFGEHDGRRLGRYAPQPQRPFYPFPMPERPHLGESLQDEFECLNLQITMPAGSKAGDKLPVMVWFHGGGFVFGTANYSVLDSRGISEISTQIGYPTVIVTCNYRLGWFGFLASDDICADREAFGGGNGNQGLGDQHNALKWVVKHIKAFGGDPENITIFGQSAGALSVDMHLHSPHRHLFKRAILMSGTAPICGYYTGEQYHILYLKLLRACSIDINLPGPERLEALRAVPASKLLDVTYDVFGGLNLPQFGSCDDGCVLGKGQKLPPPSSYVTDILDWEGKLMITDCKHEGIIYDHEFTLSSNELISWITSRLPEPISSETLQHYNLSTSMSQRELYLACESFITDIIFTAPVYYMSQAHPNAVVGHWDYHSTFDNAWNGFAHHSMDYLFSWQGLNPVLKPHEKAIGRVAAEDYIRFANDTAYPNQVVREDGQPDPVCRVYNEDGEAVLLSRSSYSGRPTEWFERMKTYINVFYELAFEVSMRRSKLLSLEYGPGS</sequence>
<dbReference type="AlphaFoldDB" id="V2WSA8"/>
<evidence type="ECO:0000256" key="1">
    <source>
        <dbReference type="ARBA" id="ARBA00005964"/>
    </source>
</evidence>
<comment type="caution">
    <text evidence="5">The sequence shown here is derived from an EMBL/GenBank/DDBJ whole genome shotgun (WGS) entry which is preliminary data.</text>
</comment>
<reference evidence="5 6" key="1">
    <citation type="journal article" date="2014" name="BMC Genomics">
        <title>Genome and secretome analysis of the hemibiotrophic fungal pathogen, Moniliophthora roreri, which causes frosty pod rot disease of cacao: mechanisms of the biotrophic and necrotrophic phases.</title>
        <authorList>
            <person name="Meinhardt L.W."/>
            <person name="Costa G.G.L."/>
            <person name="Thomazella D.P.T."/>
            <person name="Teixeira P.J.P.L."/>
            <person name="Carazzolle M.F."/>
            <person name="Schuster S.C."/>
            <person name="Carlson J.E."/>
            <person name="Guiltinan M.J."/>
            <person name="Mieczkowski P."/>
            <person name="Farmer A."/>
            <person name="Ramaraj T."/>
            <person name="Crozier J."/>
            <person name="Davis R.E."/>
            <person name="Shao J."/>
            <person name="Melnick R.L."/>
            <person name="Pereira G.A.G."/>
            <person name="Bailey B.A."/>
        </authorList>
    </citation>
    <scope>NUCLEOTIDE SEQUENCE [LARGE SCALE GENOMIC DNA]</scope>
    <source>
        <strain evidence="5 6">MCA 2997</strain>
    </source>
</reference>
<dbReference type="Gene3D" id="3.40.50.1820">
    <property type="entry name" value="alpha/beta hydrolase"/>
    <property type="match status" value="1"/>
</dbReference>
<dbReference type="InterPro" id="IPR002018">
    <property type="entry name" value="CarbesteraseB"/>
</dbReference>
<dbReference type="EC" id="3.1.1.-" evidence="3"/>
<dbReference type="Proteomes" id="UP000017559">
    <property type="component" value="Unassembled WGS sequence"/>
</dbReference>
<name>V2WSA8_MONRO</name>
<dbReference type="PANTHER" id="PTHR43142:SF11">
    <property type="entry name" value="CARBOXYLIC ESTER HYDROLASE"/>
    <property type="match status" value="1"/>
</dbReference>
<dbReference type="PROSITE" id="PS00122">
    <property type="entry name" value="CARBOXYLESTERASE_B_1"/>
    <property type="match status" value="1"/>
</dbReference>
<dbReference type="Pfam" id="PF00135">
    <property type="entry name" value="COesterase"/>
    <property type="match status" value="1"/>
</dbReference>